<proteinExistence type="inferred from homology"/>
<dbReference type="SUPFAM" id="SSF50022">
    <property type="entry name" value="ISP domain"/>
    <property type="match status" value="1"/>
</dbReference>
<evidence type="ECO:0000313" key="8">
    <source>
        <dbReference type="EMBL" id="MFC3103337.1"/>
    </source>
</evidence>
<evidence type="ECO:0000256" key="5">
    <source>
        <dbReference type="ARBA" id="ARBA00034078"/>
    </source>
</evidence>
<keyword evidence="3" id="KW-0408">Iron</keyword>
<accession>A0ABV7ENS5</accession>
<dbReference type="RefSeq" id="WP_380687269.1">
    <property type="nucleotide sequence ID" value="NZ_JBHRSS010000003.1"/>
</dbReference>
<dbReference type="Proteomes" id="UP001595462">
    <property type="component" value="Unassembled WGS sequence"/>
</dbReference>
<dbReference type="Gene3D" id="2.102.10.10">
    <property type="entry name" value="Rieske [2Fe-2S] iron-sulphur domain"/>
    <property type="match status" value="1"/>
</dbReference>
<gene>
    <name evidence="8" type="ORF">ACFOSU_05460</name>
</gene>
<comment type="caution">
    <text evidence="8">The sequence shown here is derived from an EMBL/GenBank/DDBJ whole genome shotgun (WGS) entry which is preliminary data.</text>
</comment>
<evidence type="ECO:0000256" key="3">
    <source>
        <dbReference type="ARBA" id="ARBA00023004"/>
    </source>
</evidence>
<sequence>MSESATSAPDKQAWRVGASADIPEHGRLVVDAGDKTVGVFRVDGRLVAYENRCAHMGGPICQGLIVPAVREKLNEAGQLGGSEFDESDMHIACPWHGYEYSLKTGRHAGKKSIGLRPVPVEETADGDVYIHV</sequence>
<dbReference type="InterPro" id="IPR036922">
    <property type="entry name" value="Rieske_2Fe-2S_sf"/>
</dbReference>
<keyword evidence="1" id="KW-0001">2Fe-2S</keyword>
<dbReference type="EMBL" id="JBHRSS010000003">
    <property type="protein sequence ID" value="MFC3103337.1"/>
    <property type="molecule type" value="Genomic_DNA"/>
</dbReference>
<dbReference type="Pfam" id="PF00355">
    <property type="entry name" value="Rieske"/>
    <property type="match status" value="1"/>
</dbReference>
<protein>
    <submittedName>
        <fullName evidence="8">Rieske (2Fe-2S) protein</fullName>
    </submittedName>
</protein>
<keyword evidence="4" id="KW-0411">Iron-sulfur</keyword>
<evidence type="ECO:0000256" key="1">
    <source>
        <dbReference type="ARBA" id="ARBA00022714"/>
    </source>
</evidence>
<dbReference type="PANTHER" id="PTHR21496:SF0">
    <property type="entry name" value="RIESKE DOMAIN-CONTAINING PROTEIN"/>
    <property type="match status" value="1"/>
</dbReference>
<dbReference type="PROSITE" id="PS51296">
    <property type="entry name" value="RIESKE"/>
    <property type="match status" value="1"/>
</dbReference>
<name>A0ABV7ENS5_9GAMM</name>
<reference evidence="9" key="1">
    <citation type="journal article" date="2019" name="Int. J. Syst. Evol. Microbiol.">
        <title>The Global Catalogue of Microorganisms (GCM) 10K type strain sequencing project: providing services to taxonomists for standard genome sequencing and annotation.</title>
        <authorList>
            <consortium name="The Broad Institute Genomics Platform"/>
            <consortium name="The Broad Institute Genome Sequencing Center for Infectious Disease"/>
            <person name="Wu L."/>
            <person name="Ma J."/>
        </authorList>
    </citation>
    <scope>NUCLEOTIDE SEQUENCE [LARGE SCALE GENOMIC DNA]</scope>
    <source>
        <strain evidence="9">KCTC 52640</strain>
    </source>
</reference>
<feature type="domain" description="Rieske" evidence="7">
    <location>
        <begin position="14"/>
        <end position="129"/>
    </location>
</feature>
<evidence type="ECO:0000259" key="7">
    <source>
        <dbReference type="PROSITE" id="PS51296"/>
    </source>
</evidence>
<comment type="cofactor">
    <cofactor evidence="5">
        <name>[2Fe-2S] cluster</name>
        <dbReference type="ChEBI" id="CHEBI:190135"/>
    </cofactor>
</comment>
<evidence type="ECO:0000256" key="4">
    <source>
        <dbReference type="ARBA" id="ARBA00023014"/>
    </source>
</evidence>
<dbReference type="PANTHER" id="PTHR21496">
    <property type="entry name" value="FERREDOXIN-RELATED"/>
    <property type="match status" value="1"/>
</dbReference>
<evidence type="ECO:0000256" key="6">
    <source>
        <dbReference type="ARBA" id="ARBA00038001"/>
    </source>
</evidence>
<comment type="similarity">
    <text evidence="6">Belongs to the bacterial ring-hydroxylating dioxygenase ferredoxin component family.</text>
</comment>
<organism evidence="8 9">
    <name type="scientific">Salinisphaera aquimarina</name>
    <dbReference type="NCBI Taxonomy" id="2094031"/>
    <lineage>
        <taxon>Bacteria</taxon>
        <taxon>Pseudomonadati</taxon>
        <taxon>Pseudomonadota</taxon>
        <taxon>Gammaproteobacteria</taxon>
        <taxon>Salinisphaerales</taxon>
        <taxon>Salinisphaeraceae</taxon>
        <taxon>Salinisphaera</taxon>
    </lineage>
</organism>
<keyword evidence="2" id="KW-0479">Metal-binding</keyword>
<dbReference type="InterPro" id="IPR017941">
    <property type="entry name" value="Rieske_2Fe-2S"/>
</dbReference>
<evidence type="ECO:0000313" key="9">
    <source>
        <dbReference type="Proteomes" id="UP001595462"/>
    </source>
</evidence>
<evidence type="ECO:0000256" key="2">
    <source>
        <dbReference type="ARBA" id="ARBA00022723"/>
    </source>
</evidence>
<keyword evidence="9" id="KW-1185">Reference proteome</keyword>